<sequence>MFPNSGSRFPDGGRLTEADYIGAVSDALRTELGTGTGAAKQIQRWTEASDRTARNWLNGVVGPSGHHLVRLARESDAVLSAVLTMAARPELALATDLHAVEVALAKASGAFEVLRRQRTAGR</sequence>
<evidence type="ECO:0000313" key="2">
    <source>
        <dbReference type="Proteomes" id="UP000253918"/>
    </source>
</evidence>
<dbReference type="OrthoDB" id="8611097at2"/>
<protein>
    <submittedName>
        <fullName evidence="1">Uncharacterized protein</fullName>
    </submittedName>
</protein>
<proteinExistence type="predicted"/>
<dbReference type="EMBL" id="QQNB01000006">
    <property type="protein sequence ID" value="RDE04191.1"/>
    <property type="molecule type" value="Genomic_DNA"/>
</dbReference>
<evidence type="ECO:0000313" key="1">
    <source>
        <dbReference type="EMBL" id="RDE04191.1"/>
    </source>
</evidence>
<comment type="caution">
    <text evidence="1">The sequence shown here is derived from an EMBL/GenBank/DDBJ whole genome shotgun (WGS) entry which is preliminary data.</text>
</comment>
<dbReference type="AlphaFoldDB" id="A0A369VWK7"/>
<accession>A0A369VWK7</accession>
<keyword evidence="2" id="KW-1185">Reference proteome</keyword>
<reference evidence="1 2" key="1">
    <citation type="submission" date="2018-07" db="EMBL/GenBank/DDBJ databases">
        <title>a novel species of Sphingomonas isolated from the rhizosphere soil of Araceae plant.</title>
        <authorList>
            <person name="Zhiyong W."/>
            <person name="Qinglan Z."/>
            <person name="Zhiwei F."/>
            <person name="Ding X."/>
            <person name="Gejiao W."/>
            <person name="Shixue Z."/>
        </authorList>
    </citation>
    <scope>NUCLEOTIDE SEQUENCE [LARGE SCALE GENOMIC DNA]</scope>
    <source>
        <strain evidence="1 2">WZY 27</strain>
    </source>
</reference>
<dbReference type="Proteomes" id="UP000253918">
    <property type="component" value="Unassembled WGS sequence"/>
</dbReference>
<organism evidence="1 2">
    <name type="scientific">Sphingomonas aracearum</name>
    <dbReference type="NCBI Taxonomy" id="2283317"/>
    <lineage>
        <taxon>Bacteria</taxon>
        <taxon>Pseudomonadati</taxon>
        <taxon>Pseudomonadota</taxon>
        <taxon>Alphaproteobacteria</taxon>
        <taxon>Sphingomonadales</taxon>
        <taxon>Sphingomonadaceae</taxon>
        <taxon>Sphingomonas</taxon>
    </lineage>
</organism>
<gene>
    <name evidence="1" type="ORF">DVW87_17400</name>
</gene>
<name>A0A369VWK7_9SPHN</name>